<name>A0AAQ3QUA6_9BACT</name>
<dbReference type="Proteomes" id="UP001304300">
    <property type="component" value="Chromosome"/>
</dbReference>
<dbReference type="KEGG" id="puo:RZN69_12580"/>
<proteinExistence type="predicted"/>
<gene>
    <name evidence="1" type="ORF">RZN69_12580</name>
</gene>
<organism evidence="1 2">
    <name type="scientific">Rubellicoccus peritrichatus</name>
    <dbReference type="NCBI Taxonomy" id="3080537"/>
    <lineage>
        <taxon>Bacteria</taxon>
        <taxon>Pseudomonadati</taxon>
        <taxon>Verrucomicrobiota</taxon>
        <taxon>Opitutia</taxon>
        <taxon>Puniceicoccales</taxon>
        <taxon>Cerasicoccaceae</taxon>
        <taxon>Rubellicoccus</taxon>
    </lineage>
</organism>
<protein>
    <submittedName>
        <fullName evidence="1">Uncharacterized protein</fullName>
    </submittedName>
</protein>
<sequence length="57" mass="6463">MDELMRARESADWSDVGDPSRNEIVCGSAQRPRWACAETTCLPIPMLYARRGRRALP</sequence>
<keyword evidence="2" id="KW-1185">Reference proteome</keyword>
<dbReference type="AlphaFoldDB" id="A0AAQ3QUA6"/>
<reference evidence="1 2" key="1">
    <citation type="submission" date="2023-10" db="EMBL/GenBank/DDBJ databases">
        <title>Rubellicoccus peritrichatus gen. nov., sp. nov., isolated from an algae of coral reef tank.</title>
        <authorList>
            <person name="Luo J."/>
        </authorList>
    </citation>
    <scope>NUCLEOTIDE SEQUENCE [LARGE SCALE GENOMIC DNA]</scope>
    <source>
        <strain evidence="1 2">CR14</strain>
    </source>
</reference>
<dbReference type="EMBL" id="CP136920">
    <property type="protein sequence ID" value="WOO39452.1"/>
    <property type="molecule type" value="Genomic_DNA"/>
</dbReference>
<evidence type="ECO:0000313" key="2">
    <source>
        <dbReference type="Proteomes" id="UP001304300"/>
    </source>
</evidence>
<accession>A0AAQ3QUA6</accession>
<dbReference type="RefSeq" id="WP_317831349.1">
    <property type="nucleotide sequence ID" value="NZ_CP136920.1"/>
</dbReference>
<evidence type="ECO:0000313" key="1">
    <source>
        <dbReference type="EMBL" id="WOO39452.1"/>
    </source>
</evidence>